<dbReference type="GO" id="GO:0005524">
    <property type="term" value="F:ATP binding"/>
    <property type="evidence" value="ECO:0007669"/>
    <property type="project" value="UniProtKB-KW"/>
</dbReference>
<dbReference type="Gene3D" id="3.40.50.300">
    <property type="entry name" value="P-loop containing nucleotide triphosphate hydrolases"/>
    <property type="match status" value="1"/>
</dbReference>
<dbReference type="eggNOG" id="COG1136">
    <property type="taxonomic scope" value="Bacteria"/>
</dbReference>
<evidence type="ECO:0000313" key="5">
    <source>
        <dbReference type="EMBL" id="BAL89993.1"/>
    </source>
</evidence>
<dbReference type="AlphaFoldDB" id="I0HAF6"/>
<dbReference type="KEGG" id="ams:AMIS_47730"/>
<dbReference type="GO" id="GO:0005886">
    <property type="term" value="C:plasma membrane"/>
    <property type="evidence" value="ECO:0007669"/>
    <property type="project" value="TreeGrafter"/>
</dbReference>
<proteinExistence type="predicted"/>
<keyword evidence="2" id="KW-0547">Nucleotide-binding</keyword>
<evidence type="ECO:0000259" key="4">
    <source>
        <dbReference type="PROSITE" id="PS50893"/>
    </source>
</evidence>
<reference evidence="5 6" key="1">
    <citation type="submission" date="2012-02" db="EMBL/GenBank/DDBJ databases">
        <title>Complete genome sequence of Actinoplanes missouriensis 431 (= NBRC 102363).</title>
        <authorList>
            <person name="Ohnishi Y."/>
            <person name="Ishikawa J."/>
            <person name="Sekine M."/>
            <person name="Hosoyama A."/>
            <person name="Harada T."/>
            <person name="Narita H."/>
            <person name="Hata T."/>
            <person name="Konno Y."/>
            <person name="Tutikane K."/>
            <person name="Fujita N."/>
            <person name="Horinouchi S."/>
            <person name="Hayakawa M."/>
        </authorList>
    </citation>
    <scope>NUCLEOTIDE SEQUENCE [LARGE SCALE GENOMIC DNA]</scope>
    <source>
        <strain evidence="6">ATCC 14538 / DSM 43046 / CBS 188.64 / JCM 3121 / NBRC 102363 / NCIMB 12654 / NRRL B-3342 / UNCC 431</strain>
    </source>
</reference>
<dbReference type="PROSITE" id="PS50893">
    <property type="entry name" value="ABC_TRANSPORTER_2"/>
    <property type="match status" value="1"/>
</dbReference>
<dbReference type="InterPro" id="IPR017871">
    <property type="entry name" value="ABC_transporter-like_CS"/>
</dbReference>
<evidence type="ECO:0000256" key="2">
    <source>
        <dbReference type="ARBA" id="ARBA00022741"/>
    </source>
</evidence>
<dbReference type="EMBL" id="AP012319">
    <property type="protein sequence ID" value="BAL89993.1"/>
    <property type="molecule type" value="Genomic_DNA"/>
</dbReference>
<keyword evidence="1" id="KW-0813">Transport</keyword>
<keyword evidence="6" id="KW-1185">Reference proteome</keyword>
<protein>
    <submittedName>
        <fullName evidence="5">Putative ABC transporter ATP-binding protein</fullName>
    </submittedName>
</protein>
<dbReference type="InterPro" id="IPR003593">
    <property type="entry name" value="AAA+_ATPase"/>
</dbReference>
<dbReference type="InterPro" id="IPR015854">
    <property type="entry name" value="ABC_transpr_LolD-like"/>
</dbReference>
<dbReference type="InterPro" id="IPR027417">
    <property type="entry name" value="P-loop_NTPase"/>
</dbReference>
<feature type="domain" description="ABC transporter" evidence="4">
    <location>
        <begin position="8"/>
        <end position="243"/>
    </location>
</feature>
<dbReference type="PANTHER" id="PTHR24220">
    <property type="entry name" value="IMPORT ATP-BINDING PROTEIN"/>
    <property type="match status" value="1"/>
</dbReference>
<dbReference type="InterPro" id="IPR003439">
    <property type="entry name" value="ABC_transporter-like_ATP-bd"/>
</dbReference>
<dbReference type="FunFam" id="3.40.50.300:FF:000032">
    <property type="entry name" value="Export ABC transporter ATP-binding protein"/>
    <property type="match status" value="1"/>
</dbReference>
<name>I0HAF6_ACTM4</name>
<accession>I0HAF6</accession>
<evidence type="ECO:0000256" key="1">
    <source>
        <dbReference type="ARBA" id="ARBA00022448"/>
    </source>
</evidence>
<dbReference type="HOGENOM" id="CLU_000604_1_22_11"/>
<keyword evidence="3 5" id="KW-0067">ATP-binding</keyword>
<dbReference type="RefSeq" id="WP_014444882.1">
    <property type="nucleotide sequence ID" value="NC_017093.1"/>
</dbReference>
<evidence type="ECO:0000313" key="6">
    <source>
        <dbReference type="Proteomes" id="UP000007882"/>
    </source>
</evidence>
<gene>
    <name evidence="5" type="ordered locus">AMIS_47730</name>
</gene>
<organism evidence="5 6">
    <name type="scientific">Actinoplanes missouriensis (strain ATCC 14538 / DSM 43046 / CBS 188.64 / JCM 3121 / NBRC 102363 / NCIMB 12654 / NRRL B-3342 / UNCC 431)</name>
    <dbReference type="NCBI Taxonomy" id="512565"/>
    <lineage>
        <taxon>Bacteria</taxon>
        <taxon>Bacillati</taxon>
        <taxon>Actinomycetota</taxon>
        <taxon>Actinomycetes</taxon>
        <taxon>Micromonosporales</taxon>
        <taxon>Micromonosporaceae</taxon>
        <taxon>Actinoplanes</taxon>
    </lineage>
</organism>
<sequence>MTTDTPVVRLDGVRKEYGDTVALDGVSLEIRSGEAVAVMGPSGCGKSTLLNMIAGLDRPTAGEVSVHGERLDTMNETRLALFRRHHLGMIFQFFNLLDDLSALDNVALAAQLTGTSAGTARRRALELFDELGIADRRNVYPAALSGGERQRVAVARALMNRPALLLADEPTGALDSRAGEQVMDLLLDLNQIGQTLLIVTHDERLAHRCANRLIELADGRIARESALDRAMTTEGMRLHAGVERGGGPA</sequence>
<dbReference type="GO" id="GO:0098796">
    <property type="term" value="C:membrane protein complex"/>
    <property type="evidence" value="ECO:0007669"/>
    <property type="project" value="UniProtKB-ARBA"/>
</dbReference>
<dbReference type="PATRIC" id="fig|512565.3.peg.4761"/>
<evidence type="ECO:0000256" key="3">
    <source>
        <dbReference type="ARBA" id="ARBA00022840"/>
    </source>
</evidence>
<dbReference type="GO" id="GO:0016887">
    <property type="term" value="F:ATP hydrolysis activity"/>
    <property type="evidence" value="ECO:0007669"/>
    <property type="project" value="InterPro"/>
</dbReference>
<dbReference type="SUPFAM" id="SSF52540">
    <property type="entry name" value="P-loop containing nucleoside triphosphate hydrolases"/>
    <property type="match status" value="1"/>
</dbReference>
<dbReference type="Proteomes" id="UP000007882">
    <property type="component" value="Chromosome"/>
</dbReference>
<dbReference type="CDD" id="cd03255">
    <property type="entry name" value="ABC_MJ0796_LolCDE_FtsE"/>
    <property type="match status" value="1"/>
</dbReference>
<dbReference type="GO" id="GO:0022857">
    <property type="term" value="F:transmembrane transporter activity"/>
    <property type="evidence" value="ECO:0007669"/>
    <property type="project" value="TreeGrafter"/>
</dbReference>
<dbReference type="OrthoDB" id="3242895at2"/>
<dbReference type="PROSITE" id="PS00211">
    <property type="entry name" value="ABC_TRANSPORTER_1"/>
    <property type="match status" value="1"/>
</dbReference>
<dbReference type="Pfam" id="PF00005">
    <property type="entry name" value="ABC_tran"/>
    <property type="match status" value="1"/>
</dbReference>
<dbReference type="STRING" id="512565.AMIS_47730"/>
<dbReference type="InterPro" id="IPR017911">
    <property type="entry name" value="MacB-like_ATP-bd"/>
</dbReference>
<dbReference type="SMART" id="SM00382">
    <property type="entry name" value="AAA"/>
    <property type="match status" value="1"/>
</dbReference>